<dbReference type="RefSeq" id="WP_068685992.1">
    <property type="nucleotide sequence ID" value="NZ_LYPA01000071.1"/>
</dbReference>
<dbReference type="InterPro" id="IPR042187">
    <property type="entry name" value="Flagellin_C_sub2"/>
</dbReference>
<dbReference type="Proteomes" id="UP000092024">
    <property type="component" value="Unassembled WGS sequence"/>
</dbReference>
<dbReference type="PANTHER" id="PTHR42792">
    <property type="entry name" value="FLAGELLIN"/>
    <property type="match status" value="1"/>
</dbReference>
<evidence type="ECO:0000256" key="3">
    <source>
        <dbReference type="ARBA" id="ARBA00023143"/>
    </source>
</evidence>
<comment type="similarity">
    <text evidence="1 4">Belongs to the bacterial flagellin family.</text>
</comment>
<dbReference type="SUPFAM" id="SSF64518">
    <property type="entry name" value="Phase 1 flagellin"/>
    <property type="match status" value="1"/>
</dbReference>
<protein>
    <recommendedName>
        <fullName evidence="2 4">Flagellin</fullName>
    </recommendedName>
</protein>
<dbReference type="InterPro" id="IPR001029">
    <property type="entry name" value="Flagellin_N"/>
</dbReference>
<gene>
    <name evidence="7" type="ORF">A7K91_06270</name>
</gene>
<evidence type="ECO:0000256" key="4">
    <source>
        <dbReference type="RuleBase" id="RU362073"/>
    </source>
</evidence>
<dbReference type="GO" id="GO:0005198">
    <property type="term" value="F:structural molecule activity"/>
    <property type="evidence" value="ECO:0007669"/>
    <property type="project" value="UniProtKB-UniRule"/>
</dbReference>
<accession>A0A1A5YDT2</accession>
<comment type="function">
    <text evidence="4">Flagellin is the subunit protein which polymerizes to form the filaments of bacterial flagella.</text>
</comment>
<comment type="subcellular location">
    <subcellularLocation>
        <location evidence="4">Secreted</location>
    </subcellularLocation>
    <subcellularLocation>
        <location evidence="4">Bacterial flagellum</location>
    </subcellularLocation>
</comment>
<dbReference type="STRING" id="1844972.A7K91_06270"/>
<dbReference type="Gene3D" id="1.20.1330.10">
    <property type="entry name" value="f41 fragment of flagellin, N-terminal domain"/>
    <property type="match status" value="1"/>
</dbReference>
<dbReference type="Pfam" id="PF00700">
    <property type="entry name" value="Flagellin_C"/>
    <property type="match status" value="1"/>
</dbReference>
<dbReference type="InterPro" id="IPR001492">
    <property type="entry name" value="Flagellin"/>
</dbReference>
<keyword evidence="4" id="KW-0964">Secreted</keyword>
<keyword evidence="7" id="KW-0282">Flagellum</keyword>
<dbReference type="GO" id="GO:0009288">
    <property type="term" value="C:bacterial-type flagellum"/>
    <property type="evidence" value="ECO:0007669"/>
    <property type="project" value="UniProtKB-SubCell"/>
</dbReference>
<dbReference type="PANTHER" id="PTHR42792:SF2">
    <property type="entry name" value="FLAGELLIN"/>
    <property type="match status" value="1"/>
</dbReference>
<name>A0A1A5YDT2_9BACL</name>
<evidence type="ECO:0000256" key="1">
    <source>
        <dbReference type="ARBA" id="ARBA00005709"/>
    </source>
</evidence>
<feature type="domain" description="Flagellin N-terminal" evidence="5">
    <location>
        <begin position="3"/>
        <end position="138"/>
    </location>
</feature>
<keyword evidence="8" id="KW-1185">Reference proteome</keyword>
<evidence type="ECO:0000259" key="5">
    <source>
        <dbReference type="Pfam" id="PF00669"/>
    </source>
</evidence>
<organism evidence="7 8">
    <name type="scientific">Paenibacillus oryzae</name>
    <dbReference type="NCBI Taxonomy" id="1844972"/>
    <lineage>
        <taxon>Bacteria</taxon>
        <taxon>Bacillati</taxon>
        <taxon>Bacillota</taxon>
        <taxon>Bacilli</taxon>
        <taxon>Bacillales</taxon>
        <taxon>Paenibacillaceae</taxon>
        <taxon>Paenibacillus</taxon>
    </lineage>
</organism>
<evidence type="ECO:0000256" key="2">
    <source>
        <dbReference type="ARBA" id="ARBA00020110"/>
    </source>
</evidence>
<reference evidence="7 8" key="1">
    <citation type="submission" date="2016-05" db="EMBL/GenBank/DDBJ databases">
        <title>Paenibacillus oryzae. sp. nov., isolated from the rice root.</title>
        <authorList>
            <person name="Zhang J."/>
            <person name="Zhang X."/>
        </authorList>
    </citation>
    <scope>NUCLEOTIDE SEQUENCE [LARGE SCALE GENOMIC DNA]</scope>
    <source>
        <strain evidence="7 8">1DrF-4</strain>
    </source>
</reference>
<evidence type="ECO:0000313" key="8">
    <source>
        <dbReference type="Proteomes" id="UP000092024"/>
    </source>
</evidence>
<feature type="domain" description="Flagellin C-terminal" evidence="6">
    <location>
        <begin position="198"/>
        <end position="283"/>
    </location>
</feature>
<dbReference type="Gene3D" id="6.10.10.10">
    <property type="entry name" value="Flagellar export chaperone, C-terminal domain"/>
    <property type="match status" value="1"/>
</dbReference>
<proteinExistence type="inferred from homology"/>
<evidence type="ECO:0000313" key="7">
    <source>
        <dbReference type="EMBL" id="OBR63555.1"/>
    </source>
</evidence>
<dbReference type="AlphaFoldDB" id="A0A1A5YDT2"/>
<dbReference type="EMBL" id="LYPA01000071">
    <property type="protein sequence ID" value="OBR63555.1"/>
    <property type="molecule type" value="Genomic_DNA"/>
</dbReference>
<dbReference type="InterPro" id="IPR046358">
    <property type="entry name" value="Flagellin_C"/>
</dbReference>
<keyword evidence="3 4" id="KW-0975">Bacterial flagellum</keyword>
<keyword evidence="7" id="KW-0969">Cilium</keyword>
<keyword evidence="7" id="KW-0966">Cell projection</keyword>
<dbReference type="PRINTS" id="PR00207">
    <property type="entry name" value="FLAGELLIN"/>
</dbReference>
<dbReference type="GO" id="GO:0005576">
    <property type="term" value="C:extracellular region"/>
    <property type="evidence" value="ECO:0007669"/>
    <property type="project" value="UniProtKB-SubCell"/>
</dbReference>
<dbReference type="OrthoDB" id="9796789at2"/>
<dbReference type="Pfam" id="PF00669">
    <property type="entry name" value="Flagellin_N"/>
    <property type="match status" value="1"/>
</dbReference>
<sequence>MRINHNITALNNHRNMGLNTNAAGKNMEKLSSGLRINRAGDDAAGLAVSEKMRGQIRGLEQSQRNVQDGISFVQTAEGAMNEVSSMLTRMKELNVQALNGTYSSTDLANIQTEVSELSTQITNILNDTKFNGISISSGAAVAGSTATGSVVKIQANDSTQTIEIKRINLASITATTISNGSSGVNGLTATTALTSMTLKSIEGAITAVSSERAKLGATQNRLEYTSNNLGTTVENLTAAESRIRDTDMAKEMVELTKNNILLQASQAMLAQANSAPQGVLSLLR</sequence>
<comment type="caution">
    <text evidence="7">The sequence shown here is derived from an EMBL/GenBank/DDBJ whole genome shotgun (WGS) entry which is preliminary data.</text>
</comment>
<evidence type="ECO:0000259" key="6">
    <source>
        <dbReference type="Pfam" id="PF00700"/>
    </source>
</evidence>